<organism evidence="4">
    <name type="scientific">Nodularia sp. HBU26</name>
    <dbReference type="NCBI Taxonomy" id="1966654"/>
    <lineage>
        <taxon>Bacteria</taxon>
        <taxon>Bacillati</taxon>
        <taxon>Cyanobacteriota</taxon>
        <taxon>Cyanophyceae</taxon>
        <taxon>Nostocales</taxon>
        <taxon>Nodulariaceae</taxon>
        <taxon>Nodularia</taxon>
    </lineage>
</organism>
<dbReference type="Gene3D" id="1.10.1200.10">
    <property type="entry name" value="ACP-like"/>
    <property type="match status" value="1"/>
</dbReference>
<name>A0A1S7B4G9_9CYAN</name>
<sequence>MSDLLEIEPDEVDVETTFARYGLDSSAAVILTGDLGNWLGKEIEPTVMYDYPTIAKLAEYVAEEN</sequence>
<keyword evidence="1" id="KW-0596">Phosphopantetheine</keyword>
<evidence type="ECO:0000256" key="2">
    <source>
        <dbReference type="ARBA" id="ARBA00022553"/>
    </source>
</evidence>
<dbReference type="InterPro" id="IPR036736">
    <property type="entry name" value="ACP-like_sf"/>
</dbReference>
<evidence type="ECO:0000256" key="1">
    <source>
        <dbReference type="ARBA" id="ARBA00022450"/>
    </source>
</evidence>
<keyword evidence="2" id="KW-0597">Phosphoprotein</keyword>
<feature type="domain" description="Carrier" evidence="3">
    <location>
        <begin position="1"/>
        <end position="65"/>
    </location>
</feature>
<dbReference type="SMART" id="SM00823">
    <property type="entry name" value="PKS_PP"/>
    <property type="match status" value="1"/>
</dbReference>
<dbReference type="GO" id="GO:0031177">
    <property type="term" value="F:phosphopantetheine binding"/>
    <property type="evidence" value="ECO:0007669"/>
    <property type="project" value="InterPro"/>
</dbReference>
<dbReference type="Pfam" id="PF00550">
    <property type="entry name" value="PP-binding"/>
    <property type="match status" value="1"/>
</dbReference>
<accession>A0A1S7B4G9</accession>
<proteinExistence type="predicted"/>
<dbReference type="SUPFAM" id="SSF47336">
    <property type="entry name" value="ACP-like"/>
    <property type="match status" value="1"/>
</dbReference>
<dbReference type="EMBL" id="KY594676">
    <property type="protein sequence ID" value="AQX77692.1"/>
    <property type="molecule type" value="Genomic_DNA"/>
</dbReference>
<evidence type="ECO:0000259" key="3">
    <source>
        <dbReference type="PROSITE" id="PS50075"/>
    </source>
</evidence>
<dbReference type="SMART" id="SM01294">
    <property type="entry name" value="PKS_PP_betabranch"/>
    <property type="match status" value="1"/>
</dbReference>
<evidence type="ECO:0000313" key="4">
    <source>
        <dbReference type="EMBL" id="AQX77692.1"/>
    </source>
</evidence>
<gene>
    <name evidence="4" type="primary">nocM</name>
</gene>
<dbReference type="AlphaFoldDB" id="A0A1S7B4G9"/>
<protein>
    <submittedName>
        <fullName evidence="4">NocM</fullName>
    </submittedName>
</protein>
<reference evidence="4" key="1">
    <citation type="journal article" date="2017" name="PLoS ONE">
        <title>The cyanobacterial metabolite nocuolin a is a natural oxadiazine that triggers apoptosis in human cancer cells.</title>
        <authorList>
            <person name="Voracova K."/>
            <person name="Hajek J."/>
            <person name="Mares J."/>
            <person name="Urajova P."/>
            <person name="Kuzma M."/>
            <person name="Cheel J."/>
            <person name="Villunger A."/>
            <person name="Kapuscik A."/>
            <person name="Bally M."/>
            <person name="Novak P."/>
            <person name="Kabelac M."/>
            <person name="Krumschnabel G."/>
            <person name="Lukes M."/>
            <person name="Voloshko L."/>
            <person name="Kopecky J."/>
            <person name="Hrouzek P."/>
        </authorList>
    </citation>
    <scope>NUCLEOTIDE SEQUENCE</scope>
    <source>
        <strain evidence="4">HBU26</strain>
    </source>
</reference>
<dbReference type="InterPro" id="IPR020806">
    <property type="entry name" value="PKS_PP-bd"/>
</dbReference>
<dbReference type="InterPro" id="IPR009081">
    <property type="entry name" value="PP-bd_ACP"/>
</dbReference>
<dbReference type="PROSITE" id="PS50075">
    <property type="entry name" value="CARRIER"/>
    <property type="match status" value="1"/>
</dbReference>